<sequence length="329" mass="35062">MRTAINWTPIQDEYCDTGASFAELGRKYGVKRKTIATRAARHRWKALRLAGLDNEPASEPDPHQAAPPKNPLHATVDLFTQAAQAEAPESAKDPAAQGDETPEFAKDSAAQGDEAPESAEEFAAQGDEAPESAKDSAAQGDEAPDSAEEFAAQGDKTPDSAEEFAAQGDKAPDSAEEFAAQGDKTPESAKDSAAQGDEAPESAKDPAAQGDEALARAYLWEAAAHMGYVLQRIFRDEDQFFRYLVKEKGGDGTALQECICQKADTKAIRDMANVLKTLTASVRDLSGAEPAEKTPAGGVILLGAAEEGESDRELLEEETADDHEELEPE</sequence>
<feature type="compositionally biased region" description="Acidic residues" evidence="1">
    <location>
        <begin position="306"/>
        <end position="329"/>
    </location>
</feature>
<evidence type="ECO:0000313" key="3">
    <source>
        <dbReference type="Proteomes" id="UP000651482"/>
    </source>
</evidence>
<feature type="region of interest" description="Disordered" evidence="1">
    <location>
        <begin position="53"/>
        <end position="208"/>
    </location>
</feature>
<keyword evidence="3" id="KW-1185">Reference proteome</keyword>
<dbReference type="EMBL" id="JACRSN010000006">
    <property type="protein sequence ID" value="MBC8533460.1"/>
    <property type="molecule type" value="Genomic_DNA"/>
</dbReference>
<proteinExistence type="predicted"/>
<reference evidence="2" key="1">
    <citation type="submission" date="2020-08" db="EMBL/GenBank/DDBJ databases">
        <title>Genome public.</title>
        <authorList>
            <person name="Liu C."/>
            <person name="Sun Q."/>
        </authorList>
    </citation>
    <scope>NUCLEOTIDE SEQUENCE</scope>
    <source>
        <strain evidence="2">NSJ-40</strain>
    </source>
</reference>
<accession>A0A926DAM7</accession>
<evidence type="ECO:0000313" key="2">
    <source>
        <dbReference type="EMBL" id="MBC8533460.1"/>
    </source>
</evidence>
<dbReference type="RefSeq" id="WP_249318840.1">
    <property type="nucleotide sequence ID" value="NZ_JACRSN010000006.1"/>
</dbReference>
<protein>
    <submittedName>
        <fullName evidence="2">Uncharacterized protein</fullName>
    </submittedName>
</protein>
<gene>
    <name evidence="2" type="ORF">IAG03_05465</name>
</gene>
<feature type="region of interest" description="Disordered" evidence="1">
    <location>
        <begin position="305"/>
        <end position="329"/>
    </location>
</feature>
<dbReference type="Proteomes" id="UP000651482">
    <property type="component" value="Unassembled WGS sequence"/>
</dbReference>
<organism evidence="2 3">
    <name type="scientific">Yeguia hominis</name>
    <dbReference type="NCBI Taxonomy" id="2763662"/>
    <lineage>
        <taxon>Bacteria</taxon>
        <taxon>Bacillati</taxon>
        <taxon>Bacillota</taxon>
        <taxon>Clostridia</taxon>
        <taxon>Eubacteriales</taxon>
        <taxon>Yeguiaceae</taxon>
        <taxon>Yeguia</taxon>
    </lineage>
</organism>
<name>A0A926DAM7_9FIRM</name>
<evidence type="ECO:0000256" key="1">
    <source>
        <dbReference type="SAM" id="MobiDB-lite"/>
    </source>
</evidence>
<comment type="caution">
    <text evidence="2">The sequence shown here is derived from an EMBL/GenBank/DDBJ whole genome shotgun (WGS) entry which is preliminary data.</text>
</comment>
<dbReference type="AlphaFoldDB" id="A0A926DAM7"/>